<keyword evidence="4 6" id="KW-0472">Membrane</keyword>
<dbReference type="InterPro" id="IPR007016">
    <property type="entry name" value="O-antigen_ligase-rel_domated"/>
</dbReference>
<feature type="region of interest" description="Disordered" evidence="5">
    <location>
        <begin position="1"/>
        <end position="31"/>
    </location>
</feature>
<feature type="transmembrane region" description="Helical" evidence="6">
    <location>
        <begin position="239"/>
        <end position="272"/>
    </location>
</feature>
<feature type="transmembrane region" description="Helical" evidence="6">
    <location>
        <begin position="122"/>
        <end position="141"/>
    </location>
</feature>
<dbReference type="Pfam" id="PF04932">
    <property type="entry name" value="Wzy_C"/>
    <property type="match status" value="1"/>
</dbReference>
<dbReference type="EMBL" id="AM711867">
    <property type="protein sequence ID" value="CAN01064.1"/>
    <property type="molecule type" value="Genomic_DNA"/>
</dbReference>
<sequence length="515" mass="54471">MDSGGAWSPGVRGPGSAAPLKRRDPGLGPDTLMGMPTASRRALRSFATFVLVTTFAGDMWRDSLSWWGFGAIALGVLVTCITLLARSRPLPRVRVLPIPLLAFTGVAVLSVAWSQYRPESALGVLIQLSTSIAALTLVVLLSWSEIVQGLGRALRIILGLSLAFELFVAVVVRGPVMPFFTDYGPRAPAAFAWTRGELLSGGRIQGVVGNANLLAMVALLGLIVFSLQYAARTVRRRDAGIWILVALLALTLTGSSTVLVALIMTGIVAALALVARRVGIRGRLVLAGGVAVAAVVGAGVVATRTAEVFELLGRSPDLTGRFQIWESVLGLAQQHPVVGWGWIGYWAPWVHPFQGLAVRSGVTYLQAHDAYLDVLLQVGAIGLLAFAAFVVTTYVRSWWAAIDRPQHRRDRVEPYSTLALAPLLLMTALVVQSLAESRLLYEGNWLLLVVIAIATKSGMVAREDVPGPDDARRRPVRPAAPSATVVPSPAPVDAPAAAAVPSASAPSAAADPRVA</sequence>
<evidence type="ECO:0000256" key="4">
    <source>
        <dbReference type="ARBA" id="ARBA00023136"/>
    </source>
</evidence>
<proteinExistence type="predicted"/>
<keyword evidence="3 6" id="KW-1133">Transmembrane helix</keyword>
<dbReference type="InterPro" id="IPR051533">
    <property type="entry name" value="WaaL-like"/>
</dbReference>
<dbReference type="KEGG" id="cmi:CMM_1025"/>
<accession>A5CPR2</accession>
<feature type="transmembrane region" description="Helical" evidence="6">
    <location>
        <begin position="96"/>
        <end position="116"/>
    </location>
</feature>
<evidence type="ECO:0000256" key="5">
    <source>
        <dbReference type="SAM" id="MobiDB-lite"/>
    </source>
</evidence>
<reference evidence="8 9" key="1">
    <citation type="journal article" date="2008" name="J. Bacteriol.">
        <title>The genome sequence of the tomato-pathogenic actinomycete Clavibacter michiganensis subsp. michiganensis NCPPB382 reveals a large island involved in pathogenicity.</title>
        <authorList>
            <person name="Gartemann K.H."/>
            <person name="Abt B."/>
            <person name="Bekel T."/>
            <person name="Burger A."/>
            <person name="Engemann J."/>
            <person name="Flugel M."/>
            <person name="Gaigalat L."/>
            <person name="Goesmann A."/>
            <person name="Grafen I."/>
            <person name="Kalinowski J."/>
            <person name="Kaup O."/>
            <person name="Kirchner O."/>
            <person name="Krause L."/>
            <person name="Linke B."/>
            <person name="McHardy A."/>
            <person name="Meyer F."/>
            <person name="Pohle S."/>
            <person name="Ruckert C."/>
            <person name="Schneiker S."/>
            <person name="Zellermann E.M."/>
            <person name="Puhler A."/>
            <person name="Eichenlaub R."/>
            <person name="Kaiser O."/>
            <person name="Bartels D."/>
        </authorList>
    </citation>
    <scope>NUCLEOTIDE SEQUENCE [LARGE SCALE GENOMIC DNA]</scope>
    <source>
        <strain evidence="8 9">NCPPB 382</strain>
    </source>
</reference>
<keyword evidence="2 6" id="KW-0812">Transmembrane</keyword>
<feature type="compositionally biased region" description="Low complexity" evidence="5">
    <location>
        <begin position="477"/>
        <end position="515"/>
    </location>
</feature>
<keyword evidence="9" id="KW-1185">Reference proteome</keyword>
<evidence type="ECO:0000256" key="6">
    <source>
        <dbReference type="SAM" id="Phobius"/>
    </source>
</evidence>
<feature type="transmembrane region" description="Helical" evidence="6">
    <location>
        <begin position="207"/>
        <end position="227"/>
    </location>
</feature>
<dbReference type="GO" id="GO:0016020">
    <property type="term" value="C:membrane"/>
    <property type="evidence" value="ECO:0007669"/>
    <property type="project" value="UniProtKB-SubCell"/>
</dbReference>
<feature type="transmembrane region" description="Helical" evidence="6">
    <location>
        <begin position="374"/>
        <end position="395"/>
    </location>
</feature>
<feature type="region of interest" description="Disordered" evidence="5">
    <location>
        <begin position="462"/>
        <end position="515"/>
    </location>
</feature>
<dbReference type="eggNOG" id="COG3307">
    <property type="taxonomic scope" value="Bacteria"/>
</dbReference>
<dbReference type="AlphaFoldDB" id="A5CPR2"/>
<feature type="compositionally biased region" description="Basic and acidic residues" evidence="5">
    <location>
        <begin position="462"/>
        <end position="473"/>
    </location>
</feature>
<comment type="subcellular location">
    <subcellularLocation>
        <location evidence="1">Membrane</location>
        <topology evidence="1">Multi-pass membrane protein</topology>
    </subcellularLocation>
</comment>
<evidence type="ECO:0000259" key="7">
    <source>
        <dbReference type="Pfam" id="PF04932"/>
    </source>
</evidence>
<name>A5CPR2_CLAM3</name>
<feature type="transmembrane region" description="Helical" evidence="6">
    <location>
        <begin position="415"/>
        <end position="433"/>
    </location>
</feature>
<dbReference type="Proteomes" id="UP000001564">
    <property type="component" value="Chromosome"/>
</dbReference>
<evidence type="ECO:0000256" key="2">
    <source>
        <dbReference type="ARBA" id="ARBA00022692"/>
    </source>
</evidence>
<dbReference type="PANTHER" id="PTHR37422:SF13">
    <property type="entry name" value="LIPOPOLYSACCHARIDE BIOSYNTHESIS PROTEIN PA4999-RELATED"/>
    <property type="match status" value="1"/>
</dbReference>
<feature type="transmembrane region" description="Helical" evidence="6">
    <location>
        <begin position="153"/>
        <end position="172"/>
    </location>
</feature>
<feature type="domain" description="O-antigen ligase-related" evidence="7">
    <location>
        <begin position="243"/>
        <end position="387"/>
    </location>
</feature>
<feature type="transmembrane region" description="Helical" evidence="6">
    <location>
        <begin position="66"/>
        <end position="84"/>
    </location>
</feature>
<evidence type="ECO:0000256" key="3">
    <source>
        <dbReference type="ARBA" id="ARBA00022989"/>
    </source>
</evidence>
<evidence type="ECO:0000256" key="1">
    <source>
        <dbReference type="ARBA" id="ARBA00004141"/>
    </source>
</evidence>
<evidence type="ECO:0000313" key="9">
    <source>
        <dbReference type="Proteomes" id="UP000001564"/>
    </source>
</evidence>
<evidence type="ECO:0000313" key="8">
    <source>
        <dbReference type="EMBL" id="CAN01064.1"/>
    </source>
</evidence>
<feature type="transmembrane region" description="Helical" evidence="6">
    <location>
        <begin position="284"/>
        <end position="303"/>
    </location>
</feature>
<organism evidence="8 9">
    <name type="scientific">Clavibacter michiganensis subsp. michiganensis (strain NCPPB 382)</name>
    <dbReference type="NCBI Taxonomy" id="443906"/>
    <lineage>
        <taxon>Bacteria</taxon>
        <taxon>Bacillati</taxon>
        <taxon>Actinomycetota</taxon>
        <taxon>Actinomycetes</taxon>
        <taxon>Micrococcales</taxon>
        <taxon>Microbacteriaceae</taxon>
        <taxon>Clavibacter</taxon>
    </lineage>
</organism>
<gene>
    <name evidence="8" type="primary">wzy4</name>
    <name evidence="8" type="ordered locus">CMM_1025</name>
</gene>
<protein>
    <submittedName>
        <fullName evidence="8">Conserved membrane protein, putative polysaccharide polymerase</fullName>
    </submittedName>
</protein>
<dbReference type="PANTHER" id="PTHR37422">
    <property type="entry name" value="TEICHURONIC ACID BIOSYNTHESIS PROTEIN TUAE"/>
    <property type="match status" value="1"/>
</dbReference>
<dbReference type="HOGENOM" id="CLU_046684_0_0_11"/>